<feature type="compositionally biased region" description="Polar residues" evidence="8">
    <location>
        <begin position="731"/>
        <end position="741"/>
    </location>
</feature>
<dbReference type="Proteomes" id="UP001162131">
    <property type="component" value="Unassembled WGS sequence"/>
</dbReference>
<keyword evidence="9" id="KW-1133">Transmembrane helix</keyword>
<feature type="region of interest" description="Disordered" evidence="8">
    <location>
        <begin position="562"/>
        <end position="583"/>
    </location>
</feature>
<evidence type="ECO:0000313" key="12">
    <source>
        <dbReference type="EMBL" id="CAG9311649.1"/>
    </source>
</evidence>
<feature type="region of interest" description="Disordered" evidence="8">
    <location>
        <begin position="612"/>
        <end position="680"/>
    </location>
</feature>
<evidence type="ECO:0000256" key="7">
    <source>
        <dbReference type="PROSITE-ProRule" id="PRU01379"/>
    </source>
</evidence>
<protein>
    <recommendedName>
        <fullName evidence="11">Peptidase M14 domain-containing protein</fullName>
    </recommendedName>
</protein>
<comment type="caution">
    <text evidence="12">The sequence shown here is derived from an EMBL/GenBank/DDBJ whole genome shotgun (WGS) entry which is preliminary data.</text>
</comment>
<feature type="domain" description="Peptidase M14" evidence="11">
    <location>
        <begin position="28"/>
        <end position="327"/>
    </location>
</feature>
<keyword evidence="5" id="KW-0862">Zinc</keyword>
<comment type="cofactor">
    <cofactor evidence="1">
        <name>Zn(2+)</name>
        <dbReference type="ChEBI" id="CHEBI:29105"/>
    </cofactor>
</comment>
<sequence>MVIHLIFLFFSVVYSWDDSNLATGSLGGYFNMTEINKMLESLASTSVTSITAGQTEGGVDIKGVKVISTDGLDSTKRQKILVTGTHTTAQPLSATQVLYLLNYMINDASSDTVYLLQTSIFYFFPVINVDAYTKSYENYATTSSFVTYLKNTKSTCTSDATKSGVDLNANFGAYWGYDSKGSSDDTCSDTYRGTAAFSEKESSAIKSLLTNEGTFTMWIHYDNYGNKYFYPYSYTDGDMLKAFTGQEKYYSYYTNLATNATSLGSMTYGTTHDKNATVANGAIIDYGMNNTIISFLAAIGDKNTAKDAILSTCKTHVTTFKEIIMTSTPDIKLYLSSSAKVDCGTNCGDAVNPVAYSTLTFTLQNLGISDSYDSLNFIFKATYGSTYDYMVTNVTGGGGSLDITNVTDSAEKISFQVNIGSLTKLTNYTLKINLYSYKGASYNDEDMAITYTATATSSLSATKTFLTTGDAKLSGVTTPSTSTNNNNGSGAFQYIRVSSSHKELAAVAVISIFMGIIMIVIWVFIIRRFKHEKEFGSANEEHDAMSHEEINIKLDEKDTKNVTTDNINSKNEFPSRPGDDFKGLGVRNPNGFEVRNMNQEPKKFEFKTEARLPEDGSPGLKGRFGVSNPQPEIRGNFGANRPEGVEEGSPGLKGRFGAPNAQPEIKGNFGGYRPDVPEKQSPRVETVGFGARGNPGGLRAVEVPERQSPRVENPGFGRPDMRPGIQKIDISANSSDQSVNIPSMRGLPPKSEPELKGTVNVPSGFSAIPIESDAPKGKFIPQGREIPSHLKASPFGKEPQAKLGAVEEPQLPSFARQPTDPGMKAPLQEKQSLAPVYEADEPRPIYVEPQVRIGGMGRGGFSRPVEEPKPQFASPQFKGSIGVSVESQPRAQIPGAGINLGGPPAKSTFQPISAAFRADESSDDIQILAEENRWGDPPSRKIGLNSSSSNESF</sequence>
<evidence type="ECO:0000256" key="9">
    <source>
        <dbReference type="SAM" id="Phobius"/>
    </source>
</evidence>
<evidence type="ECO:0000256" key="10">
    <source>
        <dbReference type="SAM" id="SignalP"/>
    </source>
</evidence>
<keyword evidence="9" id="KW-0812">Transmembrane</keyword>
<dbReference type="AlphaFoldDB" id="A0AAU9IIN2"/>
<feature type="chain" id="PRO_5043739880" description="Peptidase M14 domain-containing protein" evidence="10">
    <location>
        <begin position="16"/>
        <end position="953"/>
    </location>
</feature>
<dbReference type="GO" id="GO:0005615">
    <property type="term" value="C:extracellular space"/>
    <property type="evidence" value="ECO:0007669"/>
    <property type="project" value="TreeGrafter"/>
</dbReference>
<organism evidence="12 13">
    <name type="scientific">Blepharisma stoltei</name>
    <dbReference type="NCBI Taxonomy" id="1481888"/>
    <lineage>
        <taxon>Eukaryota</taxon>
        <taxon>Sar</taxon>
        <taxon>Alveolata</taxon>
        <taxon>Ciliophora</taxon>
        <taxon>Postciliodesmatophora</taxon>
        <taxon>Heterotrichea</taxon>
        <taxon>Heterotrichida</taxon>
        <taxon>Blepharismidae</taxon>
        <taxon>Blepharisma</taxon>
    </lineage>
</organism>
<dbReference type="Pfam" id="PF00246">
    <property type="entry name" value="Peptidase_M14"/>
    <property type="match status" value="1"/>
</dbReference>
<evidence type="ECO:0000256" key="5">
    <source>
        <dbReference type="ARBA" id="ARBA00022833"/>
    </source>
</evidence>
<evidence type="ECO:0000259" key="11">
    <source>
        <dbReference type="PROSITE" id="PS52035"/>
    </source>
</evidence>
<accession>A0AAU9IIN2</accession>
<dbReference type="Gene3D" id="3.40.630.10">
    <property type="entry name" value="Zn peptidases"/>
    <property type="match status" value="1"/>
</dbReference>
<evidence type="ECO:0000256" key="8">
    <source>
        <dbReference type="SAM" id="MobiDB-lite"/>
    </source>
</evidence>
<feature type="region of interest" description="Disordered" evidence="8">
    <location>
        <begin position="930"/>
        <end position="953"/>
    </location>
</feature>
<name>A0AAU9IIN2_9CILI</name>
<feature type="compositionally biased region" description="Polar residues" evidence="8">
    <location>
        <begin position="562"/>
        <end position="572"/>
    </location>
</feature>
<dbReference type="SUPFAM" id="SSF53187">
    <property type="entry name" value="Zn-dependent exopeptidases"/>
    <property type="match status" value="1"/>
</dbReference>
<dbReference type="GO" id="GO:0006508">
    <property type="term" value="P:proteolysis"/>
    <property type="evidence" value="ECO:0007669"/>
    <property type="project" value="UniProtKB-KW"/>
</dbReference>
<dbReference type="InterPro" id="IPR000834">
    <property type="entry name" value="Peptidase_M14"/>
</dbReference>
<feature type="region of interest" description="Disordered" evidence="8">
    <location>
        <begin position="730"/>
        <end position="803"/>
    </location>
</feature>
<dbReference type="GO" id="GO:0004181">
    <property type="term" value="F:metallocarboxypeptidase activity"/>
    <property type="evidence" value="ECO:0007669"/>
    <property type="project" value="InterPro"/>
</dbReference>
<feature type="transmembrane region" description="Helical" evidence="9">
    <location>
        <begin position="504"/>
        <end position="525"/>
    </location>
</feature>
<keyword evidence="3" id="KW-0645">Protease</keyword>
<dbReference type="PANTHER" id="PTHR11705">
    <property type="entry name" value="PROTEASE FAMILY M14 CARBOXYPEPTIDASE A,B"/>
    <property type="match status" value="1"/>
</dbReference>
<feature type="region of interest" description="Disordered" evidence="8">
    <location>
        <begin position="848"/>
        <end position="886"/>
    </location>
</feature>
<reference evidence="12" key="1">
    <citation type="submission" date="2021-09" db="EMBL/GenBank/DDBJ databases">
        <authorList>
            <consortium name="AG Swart"/>
            <person name="Singh M."/>
            <person name="Singh A."/>
            <person name="Seah K."/>
            <person name="Emmerich C."/>
        </authorList>
    </citation>
    <scope>NUCLEOTIDE SEQUENCE</scope>
    <source>
        <strain evidence="12">ATCC30299</strain>
    </source>
</reference>
<feature type="compositionally biased region" description="Polar residues" evidence="8">
    <location>
        <begin position="944"/>
        <end position="953"/>
    </location>
</feature>
<evidence type="ECO:0000256" key="6">
    <source>
        <dbReference type="ARBA" id="ARBA00023049"/>
    </source>
</evidence>
<keyword evidence="6" id="KW-0482">Metalloprotease</keyword>
<evidence type="ECO:0000256" key="4">
    <source>
        <dbReference type="ARBA" id="ARBA00022801"/>
    </source>
</evidence>
<keyword evidence="9" id="KW-0472">Membrane</keyword>
<dbReference type="EMBL" id="CAJZBQ010000004">
    <property type="protein sequence ID" value="CAG9311649.1"/>
    <property type="molecule type" value="Genomic_DNA"/>
</dbReference>
<keyword evidence="4" id="KW-0378">Hydrolase</keyword>
<dbReference type="GO" id="GO:0008270">
    <property type="term" value="F:zinc ion binding"/>
    <property type="evidence" value="ECO:0007669"/>
    <property type="project" value="InterPro"/>
</dbReference>
<dbReference type="PROSITE" id="PS52035">
    <property type="entry name" value="PEPTIDASE_M14"/>
    <property type="match status" value="1"/>
</dbReference>
<keyword evidence="13" id="KW-1185">Reference proteome</keyword>
<gene>
    <name evidence="12" type="ORF">BSTOLATCC_MIC3935</name>
</gene>
<keyword evidence="10" id="KW-0732">Signal</keyword>
<evidence type="ECO:0000256" key="3">
    <source>
        <dbReference type="ARBA" id="ARBA00022670"/>
    </source>
</evidence>
<evidence type="ECO:0000256" key="1">
    <source>
        <dbReference type="ARBA" id="ARBA00001947"/>
    </source>
</evidence>
<comment type="similarity">
    <text evidence="2 7">Belongs to the peptidase M14 family.</text>
</comment>
<proteinExistence type="inferred from homology"/>
<dbReference type="SMART" id="SM00631">
    <property type="entry name" value="Zn_pept"/>
    <property type="match status" value="1"/>
</dbReference>
<comment type="caution">
    <text evidence="7">Lacks conserved residue(s) required for the propagation of feature annotation.</text>
</comment>
<feature type="region of interest" description="Disordered" evidence="8">
    <location>
        <begin position="705"/>
        <end position="724"/>
    </location>
</feature>
<evidence type="ECO:0000256" key="2">
    <source>
        <dbReference type="ARBA" id="ARBA00005988"/>
    </source>
</evidence>
<evidence type="ECO:0000313" key="13">
    <source>
        <dbReference type="Proteomes" id="UP001162131"/>
    </source>
</evidence>
<feature type="signal peptide" evidence="10">
    <location>
        <begin position="1"/>
        <end position="15"/>
    </location>
</feature>
<dbReference type="PANTHER" id="PTHR11705:SF143">
    <property type="entry name" value="SLL0236 PROTEIN"/>
    <property type="match status" value="1"/>
</dbReference>